<name>A0A1C4CG11_9GAMM</name>
<evidence type="ECO:0000313" key="2">
    <source>
        <dbReference type="Proteomes" id="UP000199698"/>
    </source>
</evidence>
<dbReference type="RefSeq" id="WP_141683127.1">
    <property type="nucleotide sequence ID" value="NZ_FMBA01000037.1"/>
</dbReference>
<dbReference type="Proteomes" id="UP000199698">
    <property type="component" value="Unassembled WGS sequence"/>
</dbReference>
<reference evidence="2" key="1">
    <citation type="submission" date="2016-08" db="EMBL/GenBank/DDBJ databases">
        <authorList>
            <person name="Varghese N."/>
            <person name="Submissions Spin"/>
        </authorList>
    </citation>
    <scope>NUCLEOTIDE SEQUENCE [LARGE SCALE GENOMIC DNA]</scope>
    <source>
        <strain evidence="2">R-53144</strain>
    </source>
</reference>
<evidence type="ECO:0000313" key="1">
    <source>
        <dbReference type="EMBL" id="SCC17986.1"/>
    </source>
</evidence>
<dbReference type="EMBL" id="FMBA01000037">
    <property type="protein sequence ID" value="SCC17986.1"/>
    <property type="molecule type" value="Genomic_DNA"/>
</dbReference>
<dbReference type="OrthoDB" id="8177309at2"/>
<organism evidence="1 2">
    <name type="scientific">Gilliamella intestini</name>
    <dbReference type="NCBI Taxonomy" id="1798183"/>
    <lineage>
        <taxon>Bacteria</taxon>
        <taxon>Pseudomonadati</taxon>
        <taxon>Pseudomonadota</taxon>
        <taxon>Gammaproteobacteria</taxon>
        <taxon>Orbales</taxon>
        <taxon>Orbaceae</taxon>
        <taxon>Gilliamella</taxon>
    </lineage>
</organism>
<dbReference type="STRING" id="1798183.GA0061080_103716"/>
<sequence>MTVYNIFTSIETKTNHEYIIYEMELYKMDDKGNKIYALESTGKQPLQADKKTLIHPSLDISDSEDTSYILELNLYHKLGNDEYEVLPEPMTAIIPLKGFLTSDKKWGLSREFQYNETTEKTQYGDVPIYEVKITFKSRSFEAKEHPAGDPQDPFTKAEIEKALQLRLVKYNFPYQGDSSLCGPAAFFYCLLMDRPDLYRQVVKELWESGKTKIGTLKIEPSYDCRHPSNFFINDSPQRYIPKVSCIDWITLASLRDTENSVFDYDSPDDQVSGITTAGNLKTWFEKAGAKSLYEINTSLMKHIIGPHLTLQDLCRLNSYIDPNTHVVVLIAAQMIEYGNGKTKNHCIVWTDKLKLLNGQEITEQTVLTEQVQLELYSWGKVKNQLAYGRTLGEVMQYSFAAMVVSKIP</sequence>
<accession>A0A1C4CG11</accession>
<protein>
    <submittedName>
        <fullName evidence="1">Uncharacterized protein</fullName>
    </submittedName>
</protein>
<proteinExistence type="predicted"/>
<keyword evidence="2" id="KW-1185">Reference proteome</keyword>
<dbReference type="AlphaFoldDB" id="A0A1C4CG11"/>
<gene>
    <name evidence="1" type="ORF">GA0061080_103716</name>
</gene>